<name>A0A511Z726_9BACL</name>
<gene>
    <name evidence="1" type="ORF">SLU01_15510</name>
</gene>
<comment type="caution">
    <text evidence="1">The sequence shown here is derived from an EMBL/GenBank/DDBJ whole genome shotgun (WGS) entry which is preliminary data.</text>
</comment>
<dbReference type="SUPFAM" id="SSF64307">
    <property type="entry name" value="SirA-like"/>
    <property type="match status" value="1"/>
</dbReference>
<sequence length="53" mass="5589">MLSISDAIINLEDGQLLEVQAADKGSMADLAAWGSRVGHQYLGTTEGSGDPWI</sequence>
<protein>
    <submittedName>
        <fullName evidence="1">Uncharacterized protein</fullName>
    </submittedName>
</protein>
<keyword evidence="2" id="KW-1185">Reference proteome</keyword>
<dbReference type="InterPro" id="IPR036868">
    <property type="entry name" value="TusA-like_sf"/>
</dbReference>
<dbReference type="Gene3D" id="3.30.110.40">
    <property type="entry name" value="TusA-like domain"/>
    <property type="match status" value="1"/>
</dbReference>
<evidence type="ECO:0000313" key="2">
    <source>
        <dbReference type="Proteomes" id="UP000321901"/>
    </source>
</evidence>
<dbReference type="EMBL" id="BJYL01000020">
    <property type="protein sequence ID" value="GEN83239.1"/>
    <property type="molecule type" value="Genomic_DNA"/>
</dbReference>
<accession>A0A511Z726</accession>
<dbReference type="AlphaFoldDB" id="A0A511Z726"/>
<organism evidence="1 2">
    <name type="scientific">Sporosarcina luteola</name>
    <dbReference type="NCBI Taxonomy" id="582850"/>
    <lineage>
        <taxon>Bacteria</taxon>
        <taxon>Bacillati</taxon>
        <taxon>Bacillota</taxon>
        <taxon>Bacilli</taxon>
        <taxon>Bacillales</taxon>
        <taxon>Caryophanaceae</taxon>
        <taxon>Sporosarcina</taxon>
    </lineage>
</organism>
<dbReference type="RefSeq" id="WP_174842626.1">
    <property type="nucleotide sequence ID" value="NZ_BJYL01000020.1"/>
</dbReference>
<reference evidence="1 2" key="1">
    <citation type="submission" date="2019-07" db="EMBL/GenBank/DDBJ databases">
        <title>Whole genome shotgun sequence of Sporosarcina luteola NBRC 105378.</title>
        <authorList>
            <person name="Hosoyama A."/>
            <person name="Uohara A."/>
            <person name="Ohji S."/>
            <person name="Ichikawa N."/>
        </authorList>
    </citation>
    <scope>NUCLEOTIDE SEQUENCE [LARGE SCALE GENOMIC DNA]</scope>
    <source>
        <strain evidence="1 2">NBRC 105378</strain>
    </source>
</reference>
<dbReference type="Proteomes" id="UP000321901">
    <property type="component" value="Unassembled WGS sequence"/>
</dbReference>
<evidence type="ECO:0000313" key="1">
    <source>
        <dbReference type="EMBL" id="GEN83239.1"/>
    </source>
</evidence>
<proteinExistence type="predicted"/>